<gene>
    <name evidence="2" type="ORF">Q31a_48480</name>
</gene>
<sequence>MNEPIREALEPNVLRPLHWIGGWLQLSYTHAKPVLTIAILCFAFWLLHHEFQSTRWTDVSNCFRSLPAWTVLAALLLTAVNFAVLTGYDWLGLQLVQHLSPPYLWRAL</sequence>
<accession>A0A518GD01</accession>
<keyword evidence="1" id="KW-0812">Transmembrane</keyword>
<dbReference type="RefSeq" id="WP_145082635.1">
    <property type="nucleotide sequence ID" value="NZ_CP036298.1"/>
</dbReference>
<proteinExistence type="predicted"/>
<evidence type="ECO:0000313" key="3">
    <source>
        <dbReference type="Proteomes" id="UP000318017"/>
    </source>
</evidence>
<keyword evidence="1" id="KW-1133">Transmembrane helix</keyword>
<keyword evidence="3" id="KW-1185">Reference proteome</keyword>
<dbReference type="AlphaFoldDB" id="A0A518GD01"/>
<name>A0A518GD01_9BACT</name>
<feature type="transmembrane region" description="Helical" evidence="1">
    <location>
        <begin position="30"/>
        <end position="47"/>
    </location>
</feature>
<dbReference type="Proteomes" id="UP000318017">
    <property type="component" value="Chromosome"/>
</dbReference>
<dbReference type="OrthoDB" id="145485at2"/>
<evidence type="ECO:0000256" key="1">
    <source>
        <dbReference type="SAM" id="Phobius"/>
    </source>
</evidence>
<evidence type="ECO:0000313" key="2">
    <source>
        <dbReference type="EMBL" id="QDV26474.1"/>
    </source>
</evidence>
<keyword evidence="1" id="KW-0472">Membrane</keyword>
<reference evidence="2 3" key="1">
    <citation type="submission" date="2019-02" db="EMBL/GenBank/DDBJ databases">
        <title>Deep-cultivation of Planctomycetes and their phenomic and genomic characterization uncovers novel biology.</title>
        <authorList>
            <person name="Wiegand S."/>
            <person name="Jogler M."/>
            <person name="Boedeker C."/>
            <person name="Pinto D."/>
            <person name="Vollmers J."/>
            <person name="Rivas-Marin E."/>
            <person name="Kohn T."/>
            <person name="Peeters S.H."/>
            <person name="Heuer A."/>
            <person name="Rast P."/>
            <person name="Oberbeckmann S."/>
            <person name="Bunk B."/>
            <person name="Jeske O."/>
            <person name="Meyerdierks A."/>
            <person name="Storesund J.E."/>
            <person name="Kallscheuer N."/>
            <person name="Luecker S."/>
            <person name="Lage O.M."/>
            <person name="Pohl T."/>
            <person name="Merkel B.J."/>
            <person name="Hornburger P."/>
            <person name="Mueller R.-W."/>
            <person name="Bruemmer F."/>
            <person name="Labrenz M."/>
            <person name="Spormann A.M."/>
            <person name="Op den Camp H."/>
            <person name="Overmann J."/>
            <person name="Amann R."/>
            <person name="Jetten M.S.M."/>
            <person name="Mascher T."/>
            <person name="Medema M.H."/>
            <person name="Devos D.P."/>
            <person name="Kaster A.-K."/>
            <person name="Ovreas L."/>
            <person name="Rohde M."/>
            <person name="Galperin M.Y."/>
            <person name="Jogler C."/>
        </authorList>
    </citation>
    <scope>NUCLEOTIDE SEQUENCE [LARGE SCALE GENOMIC DNA]</scope>
    <source>
        <strain evidence="2 3">Q31a</strain>
    </source>
</reference>
<dbReference type="KEGG" id="ahel:Q31a_48480"/>
<protein>
    <submittedName>
        <fullName evidence="2">Uncharacterized protein</fullName>
    </submittedName>
</protein>
<organism evidence="2 3">
    <name type="scientific">Aureliella helgolandensis</name>
    <dbReference type="NCBI Taxonomy" id="2527968"/>
    <lineage>
        <taxon>Bacteria</taxon>
        <taxon>Pseudomonadati</taxon>
        <taxon>Planctomycetota</taxon>
        <taxon>Planctomycetia</taxon>
        <taxon>Pirellulales</taxon>
        <taxon>Pirellulaceae</taxon>
        <taxon>Aureliella</taxon>
    </lineage>
</organism>
<dbReference type="EMBL" id="CP036298">
    <property type="protein sequence ID" value="QDV26474.1"/>
    <property type="molecule type" value="Genomic_DNA"/>
</dbReference>
<feature type="transmembrane region" description="Helical" evidence="1">
    <location>
        <begin position="68"/>
        <end position="88"/>
    </location>
</feature>